<dbReference type="InterPro" id="IPR000504">
    <property type="entry name" value="RRM_dom"/>
</dbReference>
<evidence type="ECO:0000256" key="5">
    <source>
        <dbReference type="ARBA" id="ARBA00022664"/>
    </source>
</evidence>
<dbReference type="InterPro" id="IPR012677">
    <property type="entry name" value="Nucleotide-bd_a/b_plait_sf"/>
</dbReference>
<protein>
    <recommendedName>
        <fullName evidence="10">RRM domain-containing protein</fullName>
    </recommendedName>
</protein>
<sequence>MALLIMRPLTGNPDSPMMMNTGEISGVPPPQTAQPDPDSLKMFVGQIPKAYEEDKLREMFSEFGPVYELNVLRDKKTGESKGCAFVTFYSGVVADKAQKELHNRKVLPGMRHPIQMKPADCEGRHDGNDKATGFSGMGLNSLAVEERKLFVGMLSKKCDESDVRIMFSAFGSIEECHILRDQMGGHKGCAFVTYATRQMALNCIRSMHQSRIMDGCTSKLVVKFADTQKEKEQKKLQQMAQQMCYNNLLQMACLGGGGGGGMNNQPPQQQSSGLNNPYLFPDVVNAQAMKEQTIAQNAFLQLAQQAAAAGGGGGTGGMGNVSNLANLQLPGHEYSSSPVGQTALTMPQLAALASAVNQQQNSTGGQGQNALAQSQALLAAAQGNSIMGVTPGSTGGTATTASTMTPAANTNSLVAGLTGLHSGLHQNLQSNTGHSGMGSNPSLGGYRGLPKAMPFFSSDKIGAGTNTTQSMTGLTAGLQGLAAQFPNGFGPINAFQQQQQQQQAGIAGQKQKEGPEGANLFIYHLPQDYTDTDLISMFSPYGGILSAKVFIDKNTNLSKCFGFVSYDQPMSAQAAIQAMNGFSVGTKRLKVQLKRSKEANKPY</sequence>
<comment type="subcellular location">
    <subcellularLocation>
        <location evidence="2">Cytoplasm</location>
    </subcellularLocation>
    <subcellularLocation>
        <location evidence="1">Nucleus</location>
    </subcellularLocation>
</comment>
<evidence type="ECO:0000256" key="7">
    <source>
        <dbReference type="ARBA" id="ARBA00022884"/>
    </source>
</evidence>
<accession>A0A7M7P0I2</accession>
<evidence type="ECO:0000256" key="3">
    <source>
        <dbReference type="ARBA" id="ARBA00009621"/>
    </source>
</evidence>
<name>A0A7M7P0I2_STRPU</name>
<evidence type="ECO:0000259" key="10">
    <source>
        <dbReference type="PROSITE" id="PS50102"/>
    </source>
</evidence>
<reference evidence="12" key="1">
    <citation type="submission" date="2015-02" db="EMBL/GenBank/DDBJ databases">
        <title>Genome sequencing for Strongylocentrotus purpuratus.</title>
        <authorList>
            <person name="Murali S."/>
            <person name="Liu Y."/>
            <person name="Vee V."/>
            <person name="English A."/>
            <person name="Wang M."/>
            <person name="Skinner E."/>
            <person name="Han Y."/>
            <person name="Muzny D.M."/>
            <person name="Worley K.C."/>
            <person name="Gibbs R.A."/>
        </authorList>
    </citation>
    <scope>NUCLEOTIDE SEQUENCE</scope>
</reference>
<evidence type="ECO:0000256" key="6">
    <source>
        <dbReference type="ARBA" id="ARBA00022737"/>
    </source>
</evidence>
<dbReference type="Gene3D" id="3.30.70.330">
    <property type="match status" value="3"/>
</dbReference>
<feature type="domain" description="RRM" evidence="10">
    <location>
        <begin position="518"/>
        <end position="596"/>
    </location>
</feature>
<dbReference type="GeneID" id="576912"/>
<dbReference type="EnsemblMetazoa" id="XM_030988393">
    <property type="protein sequence ID" value="XP_030844253"/>
    <property type="gene ID" value="LOC576912"/>
</dbReference>
<dbReference type="GO" id="GO:0005737">
    <property type="term" value="C:cytoplasm"/>
    <property type="evidence" value="ECO:0007669"/>
    <property type="project" value="UniProtKB-SubCell"/>
</dbReference>
<evidence type="ECO:0000256" key="2">
    <source>
        <dbReference type="ARBA" id="ARBA00004496"/>
    </source>
</evidence>
<keyword evidence="5" id="KW-0507">mRNA processing</keyword>
<keyword evidence="12" id="KW-1185">Reference proteome</keyword>
<evidence type="ECO:0000256" key="4">
    <source>
        <dbReference type="ARBA" id="ARBA00022490"/>
    </source>
</evidence>
<dbReference type="PANTHER" id="PTHR24012">
    <property type="entry name" value="RNA BINDING PROTEIN"/>
    <property type="match status" value="1"/>
</dbReference>
<dbReference type="Pfam" id="PF00076">
    <property type="entry name" value="RRM_1"/>
    <property type="match status" value="3"/>
</dbReference>
<dbReference type="SUPFAM" id="SSF54928">
    <property type="entry name" value="RNA-binding domain, RBD"/>
    <property type="match status" value="2"/>
</dbReference>
<dbReference type="PROSITE" id="PS50102">
    <property type="entry name" value="RRM"/>
    <property type="match status" value="3"/>
</dbReference>
<keyword evidence="4" id="KW-0963">Cytoplasm</keyword>
<dbReference type="SMART" id="SM00360">
    <property type="entry name" value="RRM"/>
    <property type="match status" value="3"/>
</dbReference>
<feature type="domain" description="RRM" evidence="10">
    <location>
        <begin position="40"/>
        <end position="121"/>
    </location>
</feature>
<evidence type="ECO:0000256" key="1">
    <source>
        <dbReference type="ARBA" id="ARBA00004123"/>
    </source>
</evidence>
<dbReference type="FunFam" id="3.30.70.330:FF:000015">
    <property type="entry name" value="CUGBP Elav-like family member 1 isoform 2"/>
    <property type="match status" value="1"/>
</dbReference>
<keyword evidence="8" id="KW-0539">Nucleus</keyword>
<evidence type="ECO:0000256" key="8">
    <source>
        <dbReference type="ARBA" id="ARBA00023242"/>
    </source>
</evidence>
<keyword evidence="6" id="KW-0677">Repeat</keyword>
<feature type="domain" description="RRM" evidence="10">
    <location>
        <begin position="147"/>
        <end position="227"/>
    </location>
</feature>
<dbReference type="InterPro" id="IPR035979">
    <property type="entry name" value="RBD_domain_sf"/>
</dbReference>
<comment type="similarity">
    <text evidence="3">Belongs to the CELF/BRUNOL family.</text>
</comment>
<reference evidence="11" key="2">
    <citation type="submission" date="2021-01" db="UniProtKB">
        <authorList>
            <consortium name="EnsemblMetazoa"/>
        </authorList>
    </citation>
    <scope>IDENTIFICATION</scope>
</reference>
<organism evidence="11 12">
    <name type="scientific">Strongylocentrotus purpuratus</name>
    <name type="common">Purple sea urchin</name>
    <dbReference type="NCBI Taxonomy" id="7668"/>
    <lineage>
        <taxon>Eukaryota</taxon>
        <taxon>Metazoa</taxon>
        <taxon>Echinodermata</taxon>
        <taxon>Eleutherozoa</taxon>
        <taxon>Echinozoa</taxon>
        <taxon>Echinoidea</taxon>
        <taxon>Euechinoidea</taxon>
        <taxon>Echinacea</taxon>
        <taxon>Camarodonta</taxon>
        <taxon>Echinidea</taxon>
        <taxon>Strongylocentrotidae</taxon>
        <taxon>Strongylocentrotus</taxon>
    </lineage>
</organism>
<dbReference type="RefSeq" id="XP_030844253.1">
    <property type="nucleotide sequence ID" value="XM_030988393.1"/>
</dbReference>
<evidence type="ECO:0000313" key="12">
    <source>
        <dbReference type="Proteomes" id="UP000007110"/>
    </source>
</evidence>
<dbReference type="GO" id="GO:0006397">
    <property type="term" value="P:mRNA processing"/>
    <property type="evidence" value="ECO:0007669"/>
    <property type="project" value="UniProtKB-KW"/>
</dbReference>
<evidence type="ECO:0000313" key="11">
    <source>
        <dbReference type="EnsemblMetazoa" id="XP_030844253"/>
    </source>
</evidence>
<dbReference type="FunFam" id="3.30.70.330:FF:000013">
    <property type="entry name" value="CUGBP Elav-like family member 1 isoform 2"/>
    <property type="match status" value="1"/>
</dbReference>
<dbReference type="FunFam" id="3.30.70.330:FF:000016">
    <property type="entry name" value="CUGBP Elav-like family member 1 isoform 2"/>
    <property type="match status" value="1"/>
</dbReference>
<keyword evidence="7 9" id="KW-0694">RNA-binding</keyword>
<proteinExistence type="inferred from homology"/>
<evidence type="ECO:0000256" key="9">
    <source>
        <dbReference type="PROSITE-ProRule" id="PRU00176"/>
    </source>
</evidence>
<dbReference type="GO" id="GO:0003723">
    <property type="term" value="F:RNA binding"/>
    <property type="evidence" value="ECO:0007669"/>
    <property type="project" value="UniProtKB-UniRule"/>
</dbReference>
<dbReference type="AlphaFoldDB" id="A0A7M7P0I2"/>
<dbReference type="GO" id="GO:0005634">
    <property type="term" value="C:nucleus"/>
    <property type="evidence" value="ECO:0007669"/>
    <property type="project" value="UniProtKB-SubCell"/>
</dbReference>
<dbReference type="Proteomes" id="UP000007110">
    <property type="component" value="Unassembled WGS sequence"/>
</dbReference>